<accession>M8DIH8</accession>
<dbReference type="SUPFAM" id="SSF46689">
    <property type="entry name" value="Homeodomain-like"/>
    <property type="match status" value="1"/>
</dbReference>
<dbReference type="AlphaFoldDB" id="M8DIH8"/>
<dbReference type="Gene3D" id="1.10.10.60">
    <property type="entry name" value="Homeodomain-like"/>
    <property type="match status" value="1"/>
</dbReference>
<dbReference type="InterPro" id="IPR009057">
    <property type="entry name" value="Homeodomain-like_sf"/>
</dbReference>
<keyword evidence="7" id="KW-1185">Reference proteome</keyword>
<dbReference type="RefSeq" id="WP_003388136.1">
    <property type="nucleotide sequence ID" value="NZ_APBN01000003.1"/>
</dbReference>
<evidence type="ECO:0000256" key="3">
    <source>
        <dbReference type="ARBA" id="ARBA00023163"/>
    </source>
</evidence>
<dbReference type="Pfam" id="PF00440">
    <property type="entry name" value="TetR_N"/>
    <property type="match status" value="1"/>
</dbReference>
<organism evidence="6 7">
    <name type="scientific">Brevibacillus borstelensis AK1</name>
    <dbReference type="NCBI Taxonomy" id="1300222"/>
    <lineage>
        <taxon>Bacteria</taxon>
        <taxon>Bacillati</taxon>
        <taxon>Bacillota</taxon>
        <taxon>Bacilli</taxon>
        <taxon>Bacillales</taxon>
        <taxon>Paenibacillaceae</taxon>
        <taxon>Brevibacillus</taxon>
    </lineage>
</organism>
<keyword evidence="1" id="KW-0805">Transcription regulation</keyword>
<dbReference type="PATRIC" id="fig|1300222.3.peg.2209"/>
<comment type="caution">
    <text evidence="6">The sequence shown here is derived from an EMBL/GenBank/DDBJ whole genome shotgun (WGS) entry which is preliminary data.</text>
</comment>
<dbReference type="InterPro" id="IPR050109">
    <property type="entry name" value="HTH-type_TetR-like_transc_reg"/>
</dbReference>
<evidence type="ECO:0000256" key="1">
    <source>
        <dbReference type="ARBA" id="ARBA00023015"/>
    </source>
</evidence>
<dbReference type="PANTHER" id="PTHR30055:SF234">
    <property type="entry name" value="HTH-TYPE TRANSCRIPTIONAL REGULATOR BETI"/>
    <property type="match status" value="1"/>
</dbReference>
<protein>
    <submittedName>
        <fullName evidence="6">Transcriptional regulator</fullName>
    </submittedName>
</protein>
<sequence>METQERNRTAKGEASRQRLLAAATAQFARKGYHHTKVSDIVKAAGLTQAAFYLYFPSKEAIFTELVDSFRMKLATLAQSAGKVASLAPGEAARQIKENLRDVFAFLQSEPELTRIAWFESPDAKEMKEKVIALLSAHILNNQQAGHIRKELVPEVAACCIVGMIDQLTERWIVTGEKQPEQLTEEMSELLLYGVLAPYQSR</sequence>
<evidence type="ECO:0000256" key="2">
    <source>
        <dbReference type="ARBA" id="ARBA00023125"/>
    </source>
</evidence>
<keyword evidence="3" id="KW-0804">Transcription</keyword>
<feature type="DNA-binding region" description="H-T-H motif" evidence="4">
    <location>
        <begin position="36"/>
        <end position="55"/>
    </location>
</feature>
<feature type="domain" description="HTH tetR-type" evidence="5">
    <location>
        <begin position="13"/>
        <end position="73"/>
    </location>
</feature>
<evidence type="ECO:0000313" key="6">
    <source>
        <dbReference type="EMBL" id="EMT53232.1"/>
    </source>
</evidence>
<evidence type="ECO:0000313" key="7">
    <source>
        <dbReference type="Proteomes" id="UP000012081"/>
    </source>
</evidence>
<reference evidence="6 7" key="1">
    <citation type="submission" date="2013-03" db="EMBL/GenBank/DDBJ databases">
        <title>Assembly of a new bacterial strain Brevibacillus borstelensis AK1.</title>
        <authorList>
            <person name="Rajan I."/>
            <person name="PoliReddy D."/>
            <person name="Sugumar T."/>
            <person name="Rathinam K."/>
            <person name="Alqarawi S."/>
            <person name="Khalil A.B."/>
            <person name="Sivakumar N."/>
        </authorList>
    </citation>
    <scope>NUCLEOTIDE SEQUENCE [LARGE SCALE GENOMIC DNA]</scope>
    <source>
        <strain evidence="6 7">AK1</strain>
    </source>
</reference>
<dbReference type="GO" id="GO:0003700">
    <property type="term" value="F:DNA-binding transcription factor activity"/>
    <property type="evidence" value="ECO:0007669"/>
    <property type="project" value="TreeGrafter"/>
</dbReference>
<proteinExistence type="predicted"/>
<dbReference type="GeneID" id="89501253"/>
<evidence type="ECO:0000256" key="4">
    <source>
        <dbReference type="PROSITE-ProRule" id="PRU00335"/>
    </source>
</evidence>
<gene>
    <name evidence="6" type="ORF">I532_10652</name>
</gene>
<dbReference type="EMBL" id="APBN01000003">
    <property type="protein sequence ID" value="EMT53232.1"/>
    <property type="molecule type" value="Genomic_DNA"/>
</dbReference>
<evidence type="ECO:0000259" key="5">
    <source>
        <dbReference type="PROSITE" id="PS50977"/>
    </source>
</evidence>
<dbReference type="OrthoDB" id="9812484at2"/>
<dbReference type="PRINTS" id="PR00455">
    <property type="entry name" value="HTHTETR"/>
</dbReference>
<dbReference type="GO" id="GO:0000976">
    <property type="term" value="F:transcription cis-regulatory region binding"/>
    <property type="evidence" value="ECO:0007669"/>
    <property type="project" value="TreeGrafter"/>
</dbReference>
<dbReference type="STRING" id="1300222.I532_10652"/>
<dbReference type="Proteomes" id="UP000012081">
    <property type="component" value="Unassembled WGS sequence"/>
</dbReference>
<name>M8DIH8_9BACL</name>
<keyword evidence="2 4" id="KW-0238">DNA-binding</keyword>
<dbReference type="Gene3D" id="1.10.357.10">
    <property type="entry name" value="Tetracycline Repressor, domain 2"/>
    <property type="match status" value="1"/>
</dbReference>
<dbReference type="PANTHER" id="PTHR30055">
    <property type="entry name" value="HTH-TYPE TRANSCRIPTIONAL REGULATOR RUTR"/>
    <property type="match status" value="1"/>
</dbReference>
<dbReference type="InterPro" id="IPR036271">
    <property type="entry name" value="Tet_transcr_reg_TetR-rel_C_sf"/>
</dbReference>
<dbReference type="PROSITE" id="PS50977">
    <property type="entry name" value="HTH_TETR_2"/>
    <property type="match status" value="1"/>
</dbReference>
<dbReference type="SUPFAM" id="SSF48498">
    <property type="entry name" value="Tetracyclin repressor-like, C-terminal domain"/>
    <property type="match status" value="1"/>
</dbReference>
<dbReference type="InterPro" id="IPR001647">
    <property type="entry name" value="HTH_TetR"/>
</dbReference>